<dbReference type="RefSeq" id="WP_153401509.1">
    <property type="nucleotide sequence ID" value="NZ_ML762425.1"/>
</dbReference>
<name>A0A7C8GUU0_9BACI</name>
<gene>
    <name evidence="1" type="ORF">F9U64_02930</name>
</gene>
<dbReference type="EMBL" id="WEID01000015">
    <property type="protein sequence ID" value="KAB8138586.1"/>
    <property type="molecule type" value="Genomic_DNA"/>
</dbReference>
<sequence length="150" mass="17469">MWKKLILIMLLITCFGLIIGAFVAESMKTSLVETVNFSEQYEDYIIHIRIEALNDKEKFQVLRSLEYTGDEIVEIKHRTPLTAVTLNKENAVFTGSHRTMFLNPGNSYHPQKRMEFSNLSKGSHTIYIHTQFLLNDERIDIKSKGELRFE</sequence>
<protein>
    <submittedName>
        <fullName evidence="1">Uncharacterized protein</fullName>
    </submittedName>
</protein>
<dbReference type="OrthoDB" id="2969671at2"/>
<organism evidence="1 2">
    <name type="scientific">Gracilibacillus oryzae</name>
    <dbReference type="NCBI Taxonomy" id="1672701"/>
    <lineage>
        <taxon>Bacteria</taxon>
        <taxon>Bacillati</taxon>
        <taxon>Bacillota</taxon>
        <taxon>Bacilli</taxon>
        <taxon>Bacillales</taxon>
        <taxon>Bacillaceae</taxon>
        <taxon>Gracilibacillus</taxon>
    </lineage>
</organism>
<dbReference type="AlphaFoldDB" id="A0A7C8GUU0"/>
<dbReference type="Proteomes" id="UP000480246">
    <property type="component" value="Unassembled WGS sequence"/>
</dbReference>
<accession>A0A7C8GUU0</accession>
<comment type="caution">
    <text evidence="1">The sequence shown here is derived from an EMBL/GenBank/DDBJ whole genome shotgun (WGS) entry which is preliminary data.</text>
</comment>
<keyword evidence="2" id="KW-1185">Reference proteome</keyword>
<proteinExistence type="predicted"/>
<reference evidence="1 2" key="1">
    <citation type="submission" date="2019-10" db="EMBL/GenBank/DDBJ databases">
        <title>Gracilibacillus sp. nov. isolated from rice seeds.</title>
        <authorList>
            <person name="He S."/>
        </authorList>
    </citation>
    <scope>NUCLEOTIDE SEQUENCE [LARGE SCALE GENOMIC DNA]</scope>
    <source>
        <strain evidence="1 2">TD8</strain>
    </source>
</reference>
<evidence type="ECO:0000313" key="1">
    <source>
        <dbReference type="EMBL" id="KAB8138586.1"/>
    </source>
</evidence>
<evidence type="ECO:0000313" key="2">
    <source>
        <dbReference type="Proteomes" id="UP000480246"/>
    </source>
</evidence>